<feature type="compositionally biased region" description="Low complexity" evidence="1">
    <location>
        <begin position="26"/>
        <end position="35"/>
    </location>
</feature>
<sequence>MIPVYRGGSWDNEADNCRMATRNRNDPGNRNPDNGFRLVLSLPAQQARQMPAC</sequence>
<reference evidence="2" key="1">
    <citation type="journal article" date="2021" name="Microb. Physiol.">
        <title>Proteogenomic Insights into the Physiology of Marine, Sulfate-Reducing, Filamentous Desulfonema limicola and Desulfonema magnum.</title>
        <authorList>
            <person name="Schnaars V."/>
            <person name="Wohlbrand L."/>
            <person name="Scheve S."/>
            <person name="Hinrichs C."/>
            <person name="Reinhardt R."/>
            <person name="Rabus R."/>
        </authorList>
    </citation>
    <scope>NUCLEOTIDE SEQUENCE</scope>
    <source>
        <strain evidence="2">5ac10</strain>
    </source>
</reference>
<dbReference type="InterPro" id="IPR016187">
    <property type="entry name" value="CTDL_fold"/>
</dbReference>
<dbReference type="Proteomes" id="UP000663720">
    <property type="component" value="Chromosome"/>
</dbReference>
<dbReference type="SUPFAM" id="SSF56436">
    <property type="entry name" value="C-type lectin-like"/>
    <property type="match status" value="1"/>
</dbReference>
<gene>
    <name evidence="2" type="ORF">dnl_56900</name>
</gene>
<dbReference type="KEGG" id="dli:dnl_56900"/>
<name>A0A975GJD5_9BACT</name>
<evidence type="ECO:0000313" key="2">
    <source>
        <dbReference type="EMBL" id="QTA83292.1"/>
    </source>
</evidence>
<dbReference type="Gene3D" id="3.90.1580.10">
    <property type="entry name" value="paralog of FGE (formylglycine-generating enzyme)"/>
    <property type="match status" value="1"/>
</dbReference>
<evidence type="ECO:0000256" key="1">
    <source>
        <dbReference type="SAM" id="MobiDB-lite"/>
    </source>
</evidence>
<accession>A0A975GJD5</accession>
<proteinExistence type="predicted"/>
<protein>
    <submittedName>
        <fullName evidence="2">Lectin fold-containing</fullName>
    </submittedName>
</protein>
<feature type="region of interest" description="Disordered" evidence="1">
    <location>
        <begin position="13"/>
        <end position="36"/>
    </location>
</feature>
<dbReference type="EMBL" id="CP061799">
    <property type="protein sequence ID" value="QTA83292.1"/>
    <property type="molecule type" value="Genomic_DNA"/>
</dbReference>
<keyword evidence="3" id="KW-1185">Reference proteome</keyword>
<dbReference type="AlphaFoldDB" id="A0A975GJD5"/>
<organism evidence="2 3">
    <name type="scientific">Desulfonema limicola</name>
    <dbReference type="NCBI Taxonomy" id="45656"/>
    <lineage>
        <taxon>Bacteria</taxon>
        <taxon>Pseudomonadati</taxon>
        <taxon>Thermodesulfobacteriota</taxon>
        <taxon>Desulfobacteria</taxon>
        <taxon>Desulfobacterales</taxon>
        <taxon>Desulfococcaceae</taxon>
        <taxon>Desulfonema</taxon>
    </lineage>
</organism>
<dbReference type="InterPro" id="IPR042095">
    <property type="entry name" value="SUMF_sf"/>
</dbReference>
<evidence type="ECO:0000313" key="3">
    <source>
        <dbReference type="Proteomes" id="UP000663720"/>
    </source>
</evidence>